<evidence type="ECO:0000313" key="8">
    <source>
        <dbReference type="EMBL" id="CAK9070968.1"/>
    </source>
</evidence>
<dbReference type="Gene3D" id="1.10.510.10">
    <property type="entry name" value="Transferase(Phosphotransferase) domain 1"/>
    <property type="match status" value="1"/>
</dbReference>
<dbReference type="InterPro" id="IPR011009">
    <property type="entry name" value="Kinase-like_dom_sf"/>
</dbReference>
<dbReference type="Gene3D" id="3.30.200.20">
    <property type="entry name" value="Phosphorylase Kinase, domain 1"/>
    <property type="match status" value="1"/>
</dbReference>
<keyword evidence="5" id="KW-0067">ATP-binding</keyword>
<evidence type="ECO:0000259" key="7">
    <source>
        <dbReference type="PROSITE" id="PS50405"/>
    </source>
</evidence>
<dbReference type="InterPro" id="IPR000719">
    <property type="entry name" value="Prot_kinase_dom"/>
</dbReference>
<dbReference type="Pfam" id="PF13410">
    <property type="entry name" value="GST_C_2"/>
    <property type="match status" value="1"/>
</dbReference>
<keyword evidence="3" id="KW-0547">Nucleotide-binding</keyword>
<dbReference type="PROSITE" id="PS50405">
    <property type="entry name" value="GST_CTER"/>
    <property type="match status" value="1"/>
</dbReference>
<accession>A0ABP0P5N4</accession>
<dbReference type="InterPro" id="IPR004045">
    <property type="entry name" value="Glutathione_S-Trfase_N"/>
</dbReference>
<name>A0ABP0P5N4_9DINO</name>
<dbReference type="InterPro" id="IPR036249">
    <property type="entry name" value="Thioredoxin-like_sf"/>
</dbReference>
<feature type="domain" description="Protein kinase" evidence="6">
    <location>
        <begin position="1"/>
        <end position="286"/>
    </location>
</feature>
<dbReference type="InterPro" id="IPR036282">
    <property type="entry name" value="Glutathione-S-Trfase_C_sf"/>
</dbReference>
<dbReference type="SMART" id="SM00220">
    <property type="entry name" value="S_TKc"/>
    <property type="match status" value="1"/>
</dbReference>
<feature type="domain" description="GST C-terminal" evidence="7">
    <location>
        <begin position="480"/>
        <end position="631"/>
    </location>
</feature>
<keyword evidence="1" id="KW-0723">Serine/threonine-protein kinase</keyword>
<evidence type="ECO:0000256" key="1">
    <source>
        <dbReference type="ARBA" id="ARBA00022527"/>
    </source>
</evidence>
<protein>
    <recommendedName>
        <fullName evidence="10">Non-specific serine/threonine protein kinase</fullName>
    </recommendedName>
</protein>
<dbReference type="CDD" id="cd00570">
    <property type="entry name" value="GST_N_family"/>
    <property type="match status" value="1"/>
</dbReference>
<dbReference type="Proteomes" id="UP001642484">
    <property type="component" value="Unassembled WGS sequence"/>
</dbReference>
<gene>
    <name evidence="8" type="ORF">CCMP2556_LOCUS34926</name>
</gene>
<dbReference type="SUPFAM" id="SSF52833">
    <property type="entry name" value="Thioredoxin-like"/>
    <property type="match status" value="1"/>
</dbReference>
<evidence type="ECO:0000256" key="3">
    <source>
        <dbReference type="ARBA" id="ARBA00022741"/>
    </source>
</evidence>
<dbReference type="InterPro" id="IPR050205">
    <property type="entry name" value="CDPK_Ser/Thr_kinases"/>
</dbReference>
<organism evidence="8 9">
    <name type="scientific">Durusdinium trenchii</name>
    <dbReference type="NCBI Taxonomy" id="1381693"/>
    <lineage>
        <taxon>Eukaryota</taxon>
        <taxon>Sar</taxon>
        <taxon>Alveolata</taxon>
        <taxon>Dinophyceae</taxon>
        <taxon>Suessiales</taxon>
        <taxon>Symbiodiniaceae</taxon>
        <taxon>Durusdinium</taxon>
    </lineage>
</organism>
<dbReference type="Gene3D" id="1.20.1050.10">
    <property type="match status" value="1"/>
</dbReference>
<evidence type="ECO:0000256" key="4">
    <source>
        <dbReference type="ARBA" id="ARBA00022777"/>
    </source>
</evidence>
<comment type="caution">
    <text evidence="8">The sequence shown here is derived from an EMBL/GenBank/DDBJ whole genome shotgun (WGS) entry which is preliminary data.</text>
</comment>
<dbReference type="Pfam" id="PF13409">
    <property type="entry name" value="GST_N_2"/>
    <property type="match status" value="1"/>
</dbReference>
<evidence type="ECO:0000313" key="9">
    <source>
        <dbReference type="Proteomes" id="UP001642484"/>
    </source>
</evidence>
<dbReference type="EMBL" id="CAXAMN010022584">
    <property type="protein sequence ID" value="CAK9070968.1"/>
    <property type="molecule type" value="Genomic_DNA"/>
</dbReference>
<evidence type="ECO:0008006" key="10">
    <source>
        <dbReference type="Google" id="ProtNLM"/>
    </source>
</evidence>
<keyword evidence="9" id="KW-1185">Reference proteome</keyword>
<dbReference type="PROSITE" id="PS50011">
    <property type="entry name" value="PROTEIN_KINASE_DOM"/>
    <property type="match status" value="1"/>
</dbReference>
<dbReference type="SUPFAM" id="SSF47616">
    <property type="entry name" value="GST C-terminal domain-like"/>
    <property type="match status" value="1"/>
</dbReference>
<dbReference type="Pfam" id="PF00069">
    <property type="entry name" value="Pkinase"/>
    <property type="match status" value="1"/>
</dbReference>
<keyword evidence="4" id="KW-0418">Kinase</keyword>
<evidence type="ECO:0000256" key="5">
    <source>
        <dbReference type="ARBA" id="ARBA00022840"/>
    </source>
</evidence>
<evidence type="ECO:0000259" key="6">
    <source>
        <dbReference type="PROSITE" id="PS50011"/>
    </source>
</evidence>
<dbReference type="SUPFAM" id="SSF56112">
    <property type="entry name" value="Protein kinase-like (PK-like)"/>
    <property type="match status" value="1"/>
</dbReference>
<dbReference type="Gene3D" id="3.40.30.10">
    <property type="entry name" value="Glutaredoxin"/>
    <property type="match status" value="1"/>
</dbReference>
<dbReference type="InterPro" id="IPR010987">
    <property type="entry name" value="Glutathione-S-Trfase_C-like"/>
</dbReference>
<evidence type="ECO:0000256" key="2">
    <source>
        <dbReference type="ARBA" id="ARBA00022679"/>
    </source>
</evidence>
<sequence>MGKEVMPSTHRYMKVNFATRKSDKQEVVVKVRFKPSCFRSRQDEKNWRQNTEFLLNLPDSIGVARIYEVMEDPTAFYIVMEKVDGLDLFETLEHMRKIPVATTREIMRHLLESLVFLHAHCAVHKDLKLENVMVDCGDALSGKSKSLSGSHLQAVKVIDFDTLESWTPSGSTAKDVVGTDQYIAQEAYAGKYSPLSDIFACGVILYRLLTGKFPFHDDMFDDEAGENWVGSPKMAQIRRRLKVAKVDFSKEVFQEHADACDLVMRMLAYQENQRPTAAAALEHPWFQDSKAAPQVVPDIQELIDDGIVVGEVQYGYPAVHGKFNLFPESTHNERSSKDGSALEGHGGKGFGAPFLLGFKHHNLAFGVIKKVLAYQRCLLIAKNCRVLSWPELEARLPCSQVPEPQIIDSVLQPKKPELKGLVLFRERNGWCPYSERVWLALEAKGLDYTTVLVDNYGSRAAWIGGQTPQLQWPSGKRQGESLDIIKALDVEFPDMPKLWPNSAVTELVNAFRSTFPKQTRPSSRAAFLFSWNGPIFRSEFEATLDKTEDLLANHGGPFFHGEQISAADCAWAPFLERYAAQLPCLHRGLWPYDPSHWPRLGAWYEAMDAKFPAYSARIRGDEVSWRKVLAQAGYGNAGVPPDLVEEDAEHPQPSVGAWATYAANRPHVAPTPHEEVANRIVRNREALAKDAVASGVNSEDVDEGLRAVATALLEEPKCLSRRALSLATYLDDRLCVPRDLGYLPGKALRQLVRACRPCHQLPHFKLVGEVADVVKTIVLCTCLCERVQGFASPCISKALLLSGVDIDGASSLLDR</sequence>
<keyword evidence="2" id="KW-0808">Transferase</keyword>
<proteinExistence type="predicted"/>
<dbReference type="PANTHER" id="PTHR24349">
    <property type="entry name" value="SERINE/THREONINE-PROTEIN KINASE"/>
    <property type="match status" value="1"/>
</dbReference>
<reference evidence="8 9" key="1">
    <citation type="submission" date="2024-02" db="EMBL/GenBank/DDBJ databases">
        <authorList>
            <person name="Chen Y."/>
            <person name="Shah S."/>
            <person name="Dougan E. K."/>
            <person name="Thang M."/>
            <person name="Chan C."/>
        </authorList>
    </citation>
    <scope>NUCLEOTIDE SEQUENCE [LARGE SCALE GENOMIC DNA]</scope>
</reference>